<dbReference type="Gene3D" id="3.40.47.10">
    <property type="match status" value="1"/>
</dbReference>
<dbReference type="RefSeq" id="WP_231007406.1">
    <property type="nucleotide sequence ID" value="NZ_JAJNEC010000006.1"/>
</dbReference>
<proteinExistence type="predicted"/>
<keyword evidence="4" id="KW-1185">Reference proteome</keyword>
<feature type="domain" description="Beta-ketoacyl synthase-like N-terminal" evidence="2">
    <location>
        <begin position="43"/>
        <end position="214"/>
    </location>
</feature>
<dbReference type="Proteomes" id="UP001199816">
    <property type="component" value="Unassembled WGS sequence"/>
</dbReference>
<organism evidence="3 4">
    <name type="scientific">Niabella pedocola</name>
    <dbReference type="NCBI Taxonomy" id="1752077"/>
    <lineage>
        <taxon>Bacteria</taxon>
        <taxon>Pseudomonadati</taxon>
        <taxon>Bacteroidota</taxon>
        <taxon>Chitinophagia</taxon>
        <taxon>Chitinophagales</taxon>
        <taxon>Chitinophagaceae</taxon>
        <taxon>Niabella</taxon>
    </lineage>
</organism>
<dbReference type="InterPro" id="IPR014030">
    <property type="entry name" value="Ketoacyl_synth_N"/>
</dbReference>
<accession>A0ABS8PVA8</accession>
<comment type="caution">
    <text evidence="3">The sequence shown here is derived from an EMBL/GenBank/DDBJ whole genome shotgun (WGS) entry which is preliminary data.</text>
</comment>
<reference evidence="3 4" key="1">
    <citation type="submission" date="2021-11" db="EMBL/GenBank/DDBJ databases">
        <title>Genomic of Niabella pedocola.</title>
        <authorList>
            <person name="Wu T."/>
        </authorList>
    </citation>
    <scope>NUCLEOTIDE SEQUENCE [LARGE SCALE GENOMIC DNA]</scope>
    <source>
        <strain evidence="3 4">JCM 31011</strain>
    </source>
</reference>
<evidence type="ECO:0000313" key="3">
    <source>
        <dbReference type="EMBL" id="MCD2425008.1"/>
    </source>
</evidence>
<evidence type="ECO:0000259" key="2">
    <source>
        <dbReference type="Pfam" id="PF00109"/>
    </source>
</evidence>
<dbReference type="EMBL" id="JAJNEC010000006">
    <property type="protein sequence ID" value="MCD2425008.1"/>
    <property type="molecule type" value="Genomic_DNA"/>
</dbReference>
<dbReference type="SUPFAM" id="SSF53901">
    <property type="entry name" value="Thiolase-like"/>
    <property type="match status" value="1"/>
</dbReference>
<keyword evidence="1" id="KW-0808">Transferase</keyword>
<name>A0ABS8PVA8_9BACT</name>
<dbReference type="PANTHER" id="PTHR11712:SF336">
    <property type="entry name" value="3-OXOACYL-[ACYL-CARRIER-PROTEIN] SYNTHASE, MITOCHONDRIAL"/>
    <property type="match status" value="1"/>
</dbReference>
<dbReference type="Pfam" id="PF00109">
    <property type="entry name" value="ketoacyl-synt"/>
    <property type="match status" value="1"/>
</dbReference>
<dbReference type="PANTHER" id="PTHR11712">
    <property type="entry name" value="POLYKETIDE SYNTHASE-RELATED"/>
    <property type="match status" value="1"/>
</dbReference>
<dbReference type="InterPro" id="IPR016039">
    <property type="entry name" value="Thiolase-like"/>
</dbReference>
<sequence>MYIQSAYAVSPQGSFSELLESPAQYRGDRLTCKEPDYSKYIDSKLIRRMSRIIKMGAAAAMECLQQANVTMPDAITTGTAYGCLADTDQFLTRMVEFKEELLSPTAFIQSTHNTVGAQIALMLKCHHYNNTYVHRGSSFEAALTDAIGLIGEGEAQTALVGGVDEIIEKSHAILSRFDLYKKDGDTANLIGDPEKGTMAGEGAAFFLLNSNREAGCLAKLDAFQNWYKPKVPAATLVEDFLKRHEAPAGSIDLVITGANGDARYDGVYEALKQSVLNAIPAITYKQFCGEYPTSAAFALWMAAMIVSTGKVPGAAALAAPKRVLVFNNYKQLYPSLYLLSAC</sequence>
<evidence type="ECO:0000313" key="4">
    <source>
        <dbReference type="Proteomes" id="UP001199816"/>
    </source>
</evidence>
<protein>
    <submittedName>
        <fullName evidence="3">Beta-ketoacyl synthase chain length factor</fullName>
    </submittedName>
</protein>
<evidence type="ECO:0000256" key="1">
    <source>
        <dbReference type="ARBA" id="ARBA00022679"/>
    </source>
</evidence>
<gene>
    <name evidence="3" type="ORF">LQ567_19645</name>
</gene>
<dbReference type="InterPro" id="IPR000794">
    <property type="entry name" value="Beta-ketoacyl_synthase"/>
</dbReference>